<organism evidence="1 2">
    <name type="scientific">Planktothrix paucivesiculata PCC 9631</name>
    <dbReference type="NCBI Taxonomy" id="671071"/>
    <lineage>
        <taxon>Bacteria</taxon>
        <taxon>Bacillati</taxon>
        <taxon>Cyanobacteriota</taxon>
        <taxon>Cyanophyceae</taxon>
        <taxon>Oscillatoriophycideae</taxon>
        <taxon>Oscillatoriales</taxon>
        <taxon>Microcoleaceae</taxon>
        <taxon>Planktothrix</taxon>
    </lineage>
</organism>
<dbReference type="AlphaFoldDB" id="A0A7Z9BLS8"/>
<sequence>MSRLTGITNENEFYSNHYLDAILNDDIKNVAQRWKEAAAEVDGKSPPEELGKLSKDYFRLRSQFSKERDITERLTIQQQWLTQFLAVLGYPIQPTERTLDQGQVLPILCEIKKSNGAPLLWILEALPEGNEAIDILDLALQKDQFVEQPDAELLSSSLEDIISDYIFAQDEPPRWVLLANLHQVILIDRFKWNASRLLRFNLEEILSRKESDTLLATATLLHREHTCPTEGTTLLDKLDENSHKHAFGVSKDLKYALRKAIELLGNEAVWYIRNKLREGVFKSRLDGGQLSLECLRYMYRLLFLFYIEARPELGYAPMKADVYREGYSLEWLRDLEQTELRTEEDSEGYFIHICLKKLFSLISEGYTPSNIGTIQFVEEDLHNIFELAPHRGKGKVSGGDGFLMLNWELTSWEQYMNRYSVSEAFLLKKIYMKYNGQLKLLKKQWLMMKTGKKI</sequence>
<reference evidence="1" key="1">
    <citation type="submission" date="2019-10" db="EMBL/GenBank/DDBJ databases">
        <authorList>
            <consortium name="Genoscope - CEA"/>
            <person name="William W."/>
        </authorList>
    </citation>
    <scope>NUCLEOTIDE SEQUENCE [LARGE SCALE GENOMIC DNA]</scope>
    <source>
        <strain evidence="1">BBR_PRJEB10994</strain>
    </source>
</reference>
<protein>
    <submittedName>
        <fullName evidence="1">Uncharacterized protein</fullName>
    </submittedName>
</protein>
<name>A0A7Z9BLS8_9CYAN</name>
<evidence type="ECO:0000313" key="2">
    <source>
        <dbReference type="Proteomes" id="UP000182190"/>
    </source>
</evidence>
<evidence type="ECO:0000313" key="1">
    <source>
        <dbReference type="EMBL" id="VXD17044.1"/>
    </source>
</evidence>
<proteinExistence type="predicted"/>
<accession>A0A7Z9BLS8</accession>
<comment type="caution">
    <text evidence="1">The sequence shown here is derived from an EMBL/GenBank/DDBJ whole genome shotgun (WGS) entry which is preliminary data.</text>
</comment>
<dbReference type="EMBL" id="CZCS02000163">
    <property type="protein sequence ID" value="VXD17044.1"/>
    <property type="molecule type" value="Genomic_DNA"/>
</dbReference>
<keyword evidence="2" id="KW-1185">Reference proteome</keyword>
<dbReference type="Proteomes" id="UP000182190">
    <property type="component" value="Unassembled WGS sequence"/>
</dbReference>
<gene>
    <name evidence="1" type="ORF">PL9631_250149</name>
</gene>
<dbReference type="RefSeq" id="WP_197046249.1">
    <property type="nucleotide sequence ID" value="NZ_LR734992.1"/>
</dbReference>